<protein>
    <recommendedName>
        <fullName evidence="3">Phage protein</fullName>
    </recommendedName>
</protein>
<proteinExistence type="predicted"/>
<dbReference type="EMBL" id="PNCG01000002">
    <property type="protein sequence ID" value="TMP88516.1"/>
    <property type="molecule type" value="Genomic_DNA"/>
</dbReference>
<dbReference type="Proteomes" id="UP000305874">
    <property type="component" value="Unassembled WGS sequence"/>
</dbReference>
<comment type="caution">
    <text evidence="1">The sequence shown here is derived from an EMBL/GenBank/DDBJ whole genome shotgun (WGS) entry which is preliminary data.</text>
</comment>
<accession>A0A5S3ZA93</accession>
<name>A0A5S3ZA93_9GAMM</name>
<evidence type="ECO:0000313" key="1">
    <source>
        <dbReference type="EMBL" id="TMP88516.1"/>
    </source>
</evidence>
<sequence>MKKVIELEINDKAITFNITLTAYNQYINSTTPNNKIQPAHNFCMNTVDDSSKAALKELIKQPGMPLHVAGAIVEEYQPDIAITVKKSKGEQETSAKTA</sequence>
<organism evidence="1 2">
    <name type="scientific">Pseudoalteromonas ruthenica</name>
    <dbReference type="NCBI Taxonomy" id="151081"/>
    <lineage>
        <taxon>Bacteria</taxon>
        <taxon>Pseudomonadati</taxon>
        <taxon>Pseudomonadota</taxon>
        <taxon>Gammaproteobacteria</taxon>
        <taxon>Alteromonadales</taxon>
        <taxon>Pseudoalteromonadaceae</taxon>
        <taxon>Pseudoalteromonas</taxon>
    </lineage>
</organism>
<evidence type="ECO:0008006" key="3">
    <source>
        <dbReference type="Google" id="ProtNLM"/>
    </source>
</evidence>
<dbReference type="Pfam" id="PF10963">
    <property type="entry name" value="Phage_TAC_10"/>
    <property type="match status" value="1"/>
</dbReference>
<evidence type="ECO:0000313" key="2">
    <source>
        <dbReference type="Proteomes" id="UP000305874"/>
    </source>
</evidence>
<dbReference type="AlphaFoldDB" id="A0A5S3ZA93"/>
<reference evidence="1 2" key="1">
    <citation type="submission" date="2017-12" db="EMBL/GenBank/DDBJ databases">
        <authorList>
            <person name="Paulsen S."/>
            <person name="Gram L.K."/>
        </authorList>
    </citation>
    <scope>NUCLEOTIDE SEQUENCE [LARGE SCALE GENOMIC DNA]</scope>
    <source>
        <strain evidence="1 2">S2897</strain>
    </source>
</reference>
<gene>
    <name evidence="1" type="ORF">CWC05_03545</name>
</gene>
<dbReference type="InterPro" id="IPR024406">
    <property type="entry name" value="TAC-10"/>
</dbReference>
<dbReference type="RefSeq" id="WP_138547388.1">
    <property type="nucleotide sequence ID" value="NZ_DJHQ01000006.1"/>
</dbReference>
<reference evidence="2" key="2">
    <citation type="submission" date="2019-06" db="EMBL/GenBank/DDBJ databases">
        <title>Co-occurence of chitin degradation, pigmentation and bioactivity in marine Pseudoalteromonas.</title>
        <authorList>
            <person name="Sonnenschein E.C."/>
            <person name="Bech P.K."/>
        </authorList>
    </citation>
    <scope>NUCLEOTIDE SEQUENCE [LARGE SCALE GENOMIC DNA]</scope>
    <source>
        <strain evidence="2">S2897</strain>
    </source>
</reference>